<dbReference type="PANTHER" id="PTHR42535">
    <property type="entry name" value="OOKINETE PROTEIN, PUTATIVE-RELATED"/>
    <property type="match status" value="1"/>
</dbReference>
<dbReference type="SUPFAM" id="SSF49899">
    <property type="entry name" value="Concanavalin A-like lectins/glucanases"/>
    <property type="match status" value="2"/>
</dbReference>
<proteinExistence type="predicted"/>
<evidence type="ECO:0000256" key="2">
    <source>
        <dbReference type="ARBA" id="ARBA00023157"/>
    </source>
</evidence>
<sequence>MLCLWLPFTDGVIKNQGLINDEFITSIDPTFSNDGKLGKCLEQGQFDMSAAMTSKILNNQALTICFWIYVNAEEGSKGGTIFGNINTNVEFNNRKFSIFQYPTCNDLHLSWMNDAAKVFIMTPIYKGVLPSYQWTHVTVTYHNPTMTVYINGIKKYTYSGVSNSSSFEYQTRVVWQNAYRKLNDFRIYNECISPRQIKEISKGLVCHYPLGEIDGKIGGRNLLQYSSLVGEQLMCNGITVMNSVTLRQYEEEGYHIITPSEGNQNNGIGFMYNDFTSLNIKQGDTITFSCDIKGTSDSHKPNIIIRFQANSGNWWGNNIANSKPVYFTPSNDNWKRISVTYTIPSDKWTSKTMWLAIHGNYESNLYVRNLKLEKSSTTTPWTPAPEDNTSFYDNAIYDTSGYNNNGSVADSTCPTWSSDTPRYKGSYVFNGNNQYIKFQNPITSSSTDFTISCWVKFDDTTGTSTICTMRTAVGNGIALFKIGNKIRFDDNAQFTFSDYTISANEWTHVVVTRSSSYKNLYINGVLKQTINTVGDMKLISNVGTIGASSQSGDGISNYLNGQLSDFRIYATALSDFNILELYQSSASVDNNGNLMLTGEVIEE</sequence>
<dbReference type="EMBL" id="BK015176">
    <property type="protein sequence ID" value="DAD94260.1"/>
    <property type="molecule type" value="Genomic_DNA"/>
</dbReference>
<dbReference type="Gene3D" id="2.60.120.260">
    <property type="entry name" value="Galactose-binding domain-like"/>
    <property type="match status" value="1"/>
</dbReference>
<dbReference type="Pfam" id="PF13385">
    <property type="entry name" value="Laminin_G_3"/>
    <property type="match status" value="2"/>
</dbReference>
<name>A0A8S5NIP0_9CAUD</name>
<keyword evidence="1" id="KW-0732">Signal</keyword>
<dbReference type="PANTHER" id="PTHR42535:SF2">
    <property type="entry name" value="CHROMOSOME UNDETERMINED SCAFFOLD_146, WHOLE GENOME SHOTGUN SEQUENCE"/>
    <property type="match status" value="1"/>
</dbReference>
<evidence type="ECO:0000259" key="3">
    <source>
        <dbReference type="SMART" id="SM00560"/>
    </source>
</evidence>
<keyword evidence="2" id="KW-1015">Disulfide bond</keyword>
<evidence type="ECO:0000313" key="4">
    <source>
        <dbReference type="EMBL" id="DAD94260.1"/>
    </source>
</evidence>
<dbReference type="InterPro" id="IPR013320">
    <property type="entry name" value="ConA-like_dom_sf"/>
</dbReference>
<dbReference type="SMART" id="SM00560">
    <property type="entry name" value="LamGL"/>
    <property type="match status" value="1"/>
</dbReference>
<feature type="domain" description="LamG-like jellyroll fold" evidence="3">
    <location>
        <begin position="447"/>
        <end position="576"/>
    </location>
</feature>
<protein>
    <submittedName>
        <fullName evidence="4">Concanavalin A-like lectin/glucanase superfamily protein</fullName>
    </submittedName>
</protein>
<evidence type="ECO:0000256" key="1">
    <source>
        <dbReference type="ARBA" id="ARBA00022729"/>
    </source>
</evidence>
<dbReference type="Gene3D" id="2.60.120.200">
    <property type="match status" value="2"/>
</dbReference>
<reference evidence="4" key="1">
    <citation type="journal article" date="2021" name="Proc. Natl. Acad. Sci. U.S.A.">
        <title>A Catalog of Tens of Thousands of Viruses from Human Metagenomes Reveals Hidden Associations with Chronic Diseases.</title>
        <authorList>
            <person name="Tisza M.J."/>
            <person name="Buck C.B."/>
        </authorList>
    </citation>
    <scope>NUCLEOTIDE SEQUENCE</scope>
    <source>
        <strain evidence="4">CttFh17</strain>
    </source>
</reference>
<dbReference type="InterPro" id="IPR006558">
    <property type="entry name" value="LamG-like"/>
</dbReference>
<organism evidence="4">
    <name type="scientific">Siphoviridae sp. cttFh17</name>
    <dbReference type="NCBI Taxonomy" id="2826491"/>
    <lineage>
        <taxon>Viruses</taxon>
        <taxon>Duplodnaviria</taxon>
        <taxon>Heunggongvirae</taxon>
        <taxon>Uroviricota</taxon>
        <taxon>Caudoviricetes</taxon>
    </lineage>
</organism>
<accession>A0A8S5NIP0</accession>